<dbReference type="FunFam" id="2.60.40.420:FF:000009">
    <property type="entry name" value="Ceruloplasmin"/>
    <property type="match status" value="1"/>
</dbReference>
<evidence type="ECO:0000313" key="29">
    <source>
        <dbReference type="Proteomes" id="UP000515150"/>
    </source>
</evidence>
<sequence length="1123" mass="126697">MRWSGLGTVFLLCCAAVCVSGMRRVYFLKIEEVSWNYAPSGKNIIQNRTLEQDEEAAVFLQPGPQRIGSTYKKAVYKQYSDATYRTEVMKPDWLGYLGPVLMAEEGDTVIVHLKNAASRPYSVHPHGVNYTKGNEGALYPDGTSPDLKRDDSVAPGATQTYEWTLPESHSPKAQDGNCLTRFYHSHVSPPKDIASGLIGPFITCKPGVLDVHGDSSGDYMYALLFMVSDENFSWYLDDNIRTNIRAPPTNLKEDDDFIESNKMHAINGYVFGNLPGLSICQGKKVHWYLIGLGNEVDMHSVHFHGQILTAEQRHTDTVSLFPASSVTAEMVADNTGHWLLTCDVNDHLTAGMQALFEVKKCFPHVHKPRPYGELRQFFIAAEEEEWDYAPSAPTDEEAQMFVTRSGNRIGSRYKKVRYVEYTDNTFTTKLLRSQQEQHLGILGPVLRAEEKDTIKVVFKNKASRPYSVQPHGVQYDIEQDGTLYHNELEESYTEKKLRELKKETRVVTPTPAALVKPGTMHTYEWTVPVGAGPVQGEADCLSYIYYSAVDNVRDTNSGLVGPLLICRQGSLKKGVQKNYDKEFHLLATAFDENLSWYLDDNIKAFTTAPLTIKENADFQESNKMHAINGFVYNNLPGLTMCKGDKVTWHLSGLGSETDINSLYFQGNRFIYRQNRRDSISLFPHVSHTVTMEPDSMGQFEVVSPTVNNYRGGMRANYTVQKCSVFQRQGEIMLSSKNYYIAAVEIDWDYSPNRTWEAEMFRGQENPAPVFVDQQGGLIGSRYKKVVYRQYTDNKFSKQVEVTAETEHLGILGPMIHAKVGDKVNVFFKNMASRPYSIHAHGVKTDTPEVQLTQPGETNTYTWYITKNTGPTAEQEECAVTAYYSTADVVKDLYSGLIGPLVICQTSITRLLGLKKSVEEFALLFLVFDENESWYLDENIKTHVRNPRPNLKDDETFIESNKLHAINGYVYGNLNGLNMEVDEKVYWYLMGMGNDVDIHTVHWHGHSVEYKLGGGPHQADVFELFPATFQTVKMRPKYPGTWLLHCHVVDHIKAGMEAMYTVTEPDVVKVETLVQYKSGAEAFEAVSSRGNQPTSQLLPAHHDEDDPSSDSHCDALQHSWSSSV</sequence>
<dbReference type="CTD" id="1356"/>
<evidence type="ECO:0000256" key="5">
    <source>
        <dbReference type="ARBA" id="ARBA00022475"/>
    </source>
</evidence>
<keyword evidence="6" id="KW-0410">Iron transport</keyword>
<dbReference type="GO" id="GO:0005507">
    <property type="term" value="F:copper ion binding"/>
    <property type="evidence" value="ECO:0007669"/>
    <property type="project" value="InterPro"/>
</dbReference>
<keyword evidence="9" id="KW-0479">Metal-binding</keyword>
<evidence type="ECO:0000256" key="18">
    <source>
        <dbReference type="ARBA" id="ARBA00023157"/>
    </source>
</evidence>
<evidence type="ECO:0000256" key="8">
    <source>
        <dbReference type="ARBA" id="ARBA00022692"/>
    </source>
</evidence>
<feature type="domain" description="Plastocyanin-like" evidence="27">
    <location>
        <begin position="264"/>
        <end position="359"/>
    </location>
</feature>
<evidence type="ECO:0000256" key="17">
    <source>
        <dbReference type="ARBA" id="ARBA00023136"/>
    </source>
</evidence>
<keyword evidence="13" id="KW-1133">Transmembrane helix</keyword>
<gene>
    <name evidence="30" type="primary">cp</name>
</gene>
<comment type="subcellular location">
    <subcellularLocation>
        <location evidence="20">Basolateral cell membrane</location>
        <topology evidence="20">Single-pass type I membrane protein</topology>
    </subcellularLocation>
</comment>
<dbReference type="RefSeq" id="XP_055364461.1">
    <property type="nucleotide sequence ID" value="XM_055508486.1"/>
</dbReference>
<dbReference type="InterPro" id="IPR011707">
    <property type="entry name" value="Cu-oxidase-like_N"/>
</dbReference>
<evidence type="ECO:0000256" key="20">
    <source>
        <dbReference type="ARBA" id="ARBA00023768"/>
    </source>
</evidence>
<reference evidence="30" key="1">
    <citation type="submission" date="2025-08" db="UniProtKB">
        <authorList>
            <consortium name="RefSeq"/>
        </authorList>
    </citation>
    <scope>IDENTIFICATION</scope>
</reference>
<keyword evidence="15" id="KW-0408">Iron</keyword>
<keyword evidence="10 26" id="KW-0732">Signal</keyword>
<dbReference type="InterPro" id="IPR033138">
    <property type="entry name" value="Cu_oxidase_CS"/>
</dbReference>
<accession>A0A9W2XS31</accession>
<keyword evidence="8" id="KW-0812">Transmembrane</keyword>
<dbReference type="OrthoDB" id="2121828at2759"/>
<feature type="signal peptide" evidence="26">
    <location>
        <begin position="1"/>
        <end position="21"/>
    </location>
</feature>
<feature type="region of interest" description="Disordered" evidence="25">
    <location>
        <begin position="1086"/>
        <end position="1123"/>
    </location>
</feature>
<dbReference type="GeneID" id="114853114"/>
<dbReference type="GO" id="GO:0006826">
    <property type="term" value="P:iron ion transport"/>
    <property type="evidence" value="ECO:0007669"/>
    <property type="project" value="UniProtKB-KW"/>
</dbReference>
<keyword evidence="18" id="KW-1015">Disulfide bond</keyword>
<dbReference type="FunFam" id="2.60.40.420:FF:000002">
    <property type="entry name" value="Hephaestin like 1"/>
    <property type="match status" value="1"/>
</dbReference>
<evidence type="ECO:0000256" key="23">
    <source>
        <dbReference type="ARBA" id="ARBA00065139"/>
    </source>
</evidence>
<dbReference type="InterPro" id="IPR045087">
    <property type="entry name" value="Cu-oxidase_fam"/>
</dbReference>
<keyword evidence="12" id="KW-0106">Calcium</keyword>
<dbReference type="PANTHER" id="PTHR11709">
    <property type="entry name" value="MULTI-COPPER OXIDASE"/>
    <property type="match status" value="1"/>
</dbReference>
<evidence type="ECO:0000256" key="25">
    <source>
        <dbReference type="SAM" id="MobiDB-lite"/>
    </source>
</evidence>
<evidence type="ECO:0000256" key="24">
    <source>
        <dbReference type="ARBA" id="ARBA00068243"/>
    </source>
</evidence>
<comment type="similarity">
    <text evidence="2">Belongs to the multicopper oxidase family.</text>
</comment>
<evidence type="ECO:0000256" key="11">
    <source>
        <dbReference type="ARBA" id="ARBA00022737"/>
    </source>
</evidence>
<keyword evidence="19" id="KW-0325">Glycoprotein</keyword>
<evidence type="ECO:0000256" key="7">
    <source>
        <dbReference type="ARBA" id="ARBA00022553"/>
    </source>
</evidence>
<proteinExistence type="inferred from homology"/>
<dbReference type="Proteomes" id="UP000515150">
    <property type="component" value="Chromosome 4"/>
</dbReference>
<evidence type="ECO:0000256" key="1">
    <source>
        <dbReference type="ARBA" id="ARBA00001935"/>
    </source>
</evidence>
<comment type="catalytic activity">
    <reaction evidence="21">
        <text>4 Fe(2+) + O2 + 4 H(+) = 4 Fe(3+) + 2 H2O</text>
        <dbReference type="Rhea" id="RHEA:11148"/>
        <dbReference type="ChEBI" id="CHEBI:15377"/>
        <dbReference type="ChEBI" id="CHEBI:15378"/>
        <dbReference type="ChEBI" id="CHEBI:15379"/>
        <dbReference type="ChEBI" id="CHEBI:29033"/>
        <dbReference type="ChEBI" id="CHEBI:29034"/>
        <dbReference type="EC" id="1.16.3.1"/>
    </reaction>
    <physiologicalReaction direction="left-to-right" evidence="21">
        <dbReference type="Rhea" id="RHEA:11149"/>
    </physiologicalReaction>
</comment>
<evidence type="ECO:0000256" key="22">
    <source>
        <dbReference type="ARBA" id="ARBA00054029"/>
    </source>
</evidence>
<evidence type="ECO:0000256" key="2">
    <source>
        <dbReference type="ARBA" id="ARBA00010609"/>
    </source>
</evidence>
<comment type="function">
    <text evidence="22">Plasma membrane ferroxidase that mediates the extracellular conversion of ferrous/Fe(2+) iron into its ferric/Fe(3+) form. Couples ferroportin which specifically exports ferrous/Fe(2+) iron from cells to transferrin that only binds and shuttles extracellular ferric/Fe(3+) iron throughout the body. By helping iron transfer from cells to blood mainly contributes to dietary iron absorption by the intestinal epithelium and more generally regulates iron levels in the body.</text>
</comment>
<evidence type="ECO:0000256" key="26">
    <source>
        <dbReference type="SAM" id="SignalP"/>
    </source>
</evidence>
<keyword evidence="14" id="KW-0560">Oxidoreductase</keyword>
<feature type="compositionally biased region" description="Polar residues" evidence="25">
    <location>
        <begin position="1087"/>
        <end position="1096"/>
    </location>
</feature>
<feature type="domain" description="Plastocyanin-like" evidence="28">
    <location>
        <begin position="809"/>
        <end position="902"/>
    </location>
</feature>
<dbReference type="GO" id="GO:0016323">
    <property type="term" value="C:basolateral plasma membrane"/>
    <property type="evidence" value="ECO:0007669"/>
    <property type="project" value="UniProtKB-SubCell"/>
</dbReference>
<keyword evidence="16" id="KW-0406">Ion transport</keyword>
<keyword evidence="11" id="KW-0677">Repeat</keyword>
<evidence type="ECO:0000313" key="30">
    <source>
        <dbReference type="RefSeq" id="XP_055364461.1"/>
    </source>
</evidence>
<protein>
    <recommendedName>
        <fullName evidence="24">Hephaestin</fullName>
        <ecNumber evidence="3">1.16.3.1</ecNumber>
    </recommendedName>
</protein>
<dbReference type="EC" id="1.16.3.1" evidence="3"/>
<evidence type="ECO:0000259" key="27">
    <source>
        <dbReference type="Pfam" id="PF07731"/>
    </source>
</evidence>
<feature type="domain" description="Plastocyanin-like" evidence="27">
    <location>
        <begin position="961"/>
        <end position="1063"/>
    </location>
</feature>
<dbReference type="InterPro" id="IPR002355">
    <property type="entry name" value="Cu_oxidase_Cu_BS"/>
</dbReference>
<comment type="cofactor">
    <cofactor evidence="1">
        <name>Cu cation</name>
        <dbReference type="ChEBI" id="CHEBI:23378"/>
    </cofactor>
</comment>
<dbReference type="PROSITE" id="PS00080">
    <property type="entry name" value="MULTICOPPER_OXIDASE2"/>
    <property type="match status" value="1"/>
</dbReference>
<dbReference type="FunFam" id="2.60.40.420:FF:000033">
    <property type="entry name" value="Ceruloplasmin"/>
    <property type="match status" value="1"/>
</dbReference>
<evidence type="ECO:0000256" key="6">
    <source>
        <dbReference type="ARBA" id="ARBA00022496"/>
    </source>
</evidence>
<keyword evidence="29" id="KW-1185">Reference proteome</keyword>
<dbReference type="PROSITE" id="PS00079">
    <property type="entry name" value="MULTICOPPER_OXIDASE1"/>
    <property type="match status" value="2"/>
</dbReference>
<dbReference type="GO" id="GO:0004322">
    <property type="term" value="F:ferroxidase activity"/>
    <property type="evidence" value="ECO:0007669"/>
    <property type="project" value="UniProtKB-EC"/>
</dbReference>
<feature type="compositionally biased region" description="Basic and acidic residues" evidence="25">
    <location>
        <begin position="1099"/>
        <end position="1114"/>
    </location>
</feature>
<evidence type="ECO:0000256" key="15">
    <source>
        <dbReference type="ARBA" id="ARBA00023004"/>
    </source>
</evidence>
<evidence type="ECO:0000259" key="28">
    <source>
        <dbReference type="Pfam" id="PF07732"/>
    </source>
</evidence>
<evidence type="ECO:0000256" key="4">
    <source>
        <dbReference type="ARBA" id="ARBA00022448"/>
    </source>
</evidence>
<dbReference type="AlphaFoldDB" id="A0A9W2XS31"/>
<dbReference type="Pfam" id="PF07731">
    <property type="entry name" value="Cu-oxidase_2"/>
    <property type="match status" value="2"/>
</dbReference>
<dbReference type="PANTHER" id="PTHR11709:SF226">
    <property type="entry name" value="CERULOPLASMIN"/>
    <property type="match status" value="1"/>
</dbReference>
<keyword evidence="7" id="KW-0597">Phosphoprotein</keyword>
<evidence type="ECO:0000256" key="9">
    <source>
        <dbReference type="ARBA" id="ARBA00022723"/>
    </source>
</evidence>
<feature type="chain" id="PRO_5040919095" description="Hephaestin" evidence="26">
    <location>
        <begin position="22"/>
        <end position="1123"/>
    </location>
</feature>
<evidence type="ECO:0000256" key="13">
    <source>
        <dbReference type="ARBA" id="ARBA00022989"/>
    </source>
</evidence>
<keyword evidence="4" id="KW-0813">Transport</keyword>
<evidence type="ECO:0000256" key="12">
    <source>
        <dbReference type="ARBA" id="ARBA00022837"/>
    </source>
</evidence>
<evidence type="ECO:0000256" key="10">
    <source>
        <dbReference type="ARBA" id="ARBA00022729"/>
    </source>
</evidence>
<comment type="subunit">
    <text evidence="23">Part of a complex composed of SLC40A1/ferroportin, TF/transferrin and HEPH/hephaestin that transfers iron from cells to transferrin.</text>
</comment>
<evidence type="ECO:0000256" key="16">
    <source>
        <dbReference type="ARBA" id="ARBA00023065"/>
    </source>
</evidence>
<evidence type="ECO:0000256" key="21">
    <source>
        <dbReference type="ARBA" id="ARBA00048206"/>
    </source>
</evidence>
<dbReference type="FunFam" id="2.60.40.420:FF:000015">
    <property type="entry name" value="Ceruloplasmin"/>
    <property type="match status" value="1"/>
</dbReference>
<dbReference type="KEGG" id="bspl:114853114"/>
<organism evidence="29 30">
    <name type="scientific">Betta splendens</name>
    <name type="common">Siamese fighting fish</name>
    <dbReference type="NCBI Taxonomy" id="158456"/>
    <lineage>
        <taxon>Eukaryota</taxon>
        <taxon>Metazoa</taxon>
        <taxon>Chordata</taxon>
        <taxon>Craniata</taxon>
        <taxon>Vertebrata</taxon>
        <taxon>Euteleostomi</taxon>
        <taxon>Actinopterygii</taxon>
        <taxon>Neopterygii</taxon>
        <taxon>Teleostei</taxon>
        <taxon>Neoteleostei</taxon>
        <taxon>Acanthomorphata</taxon>
        <taxon>Anabantaria</taxon>
        <taxon>Anabantiformes</taxon>
        <taxon>Anabantoidei</taxon>
        <taxon>Osphronemidae</taxon>
        <taxon>Betta</taxon>
    </lineage>
</organism>
<evidence type="ECO:0000256" key="19">
    <source>
        <dbReference type="ARBA" id="ARBA00023180"/>
    </source>
</evidence>
<name>A0A9W2XS31_BETSP</name>
<keyword evidence="5" id="KW-1003">Cell membrane</keyword>
<feature type="domain" description="Plastocyanin-like" evidence="28">
    <location>
        <begin position="96"/>
        <end position="202"/>
    </location>
</feature>
<evidence type="ECO:0000256" key="14">
    <source>
        <dbReference type="ARBA" id="ARBA00023002"/>
    </source>
</evidence>
<dbReference type="InterPro" id="IPR011706">
    <property type="entry name" value="Cu-oxidase_C"/>
</dbReference>
<dbReference type="SUPFAM" id="SSF49503">
    <property type="entry name" value="Cupredoxins"/>
    <property type="match status" value="6"/>
</dbReference>
<dbReference type="Gene3D" id="2.60.40.420">
    <property type="entry name" value="Cupredoxins - blue copper proteins"/>
    <property type="match status" value="4"/>
</dbReference>
<dbReference type="Pfam" id="PF07732">
    <property type="entry name" value="Cu-oxidase_3"/>
    <property type="match status" value="2"/>
</dbReference>
<dbReference type="InterPro" id="IPR008972">
    <property type="entry name" value="Cupredoxin"/>
</dbReference>
<evidence type="ECO:0000256" key="3">
    <source>
        <dbReference type="ARBA" id="ARBA00013107"/>
    </source>
</evidence>
<keyword evidence="17" id="KW-0472">Membrane</keyword>